<dbReference type="GO" id="GO:0004984">
    <property type="term" value="F:olfactory receptor activity"/>
    <property type="evidence" value="ECO:0007669"/>
    <property type="project" value="InterPro"/>
</dbReference>
<evidence type="ECO:0000256" key="4">
    <source>
        <dbReference type="ARBA" id="ARBA00022725"/>
    </source>
</evidence>
<dbReference type="GO" id="GO:0004930">
    <property type="term" value="F:G protein-coupled receptor activity"/>
    <property type="evidence" value="ECO:0007669"/>
    <property type="project" value="UniProtKB-KW"/>
</dbReference>
<keyword evidence="2" id="KW-1003">Cell membrane</keyword>
<evidence type="ECO:0000256" key="6">
    <source>
        <dbReference type="ARBA" id="ARBA00023040"/>
    </source>
</evidence>
<evidence type="ECO:0000256" key="7">
    <source>
        <dbReference type="ARBA" id="ARBA00023136"/>
    </source>
</evidence>
<comment type="subcellular location">
    <subcellularLocation>
        <location evidence="1">Cell membrane</location>
        <topology evidence="1">Multi-pass membrane protein</topology>
    </subcellularLocation>
</comment>
<feature type="transmembrane region" description="Helical" evidence="10">
    <location>
        <begin position="57"/>
        <end position="79"/>
    </location>
</feature>
<evidence type="ECO:0000313" key="12">
    <source>
        <dbReference type="Proteomes" id="UP000031443"/>
    </source>
</evidence>
<keyword evidence="9" id="KW-0807">Transducer</keyword>
<dbReference type="Pfam" id="PF13853">
    <property type="entry name" value="7tm_4"/>
    <property type="match status" value="1"/>
</dbReference>
<dbReference type="EMBL" id="KB563010">
    <property type="protein sequence ID" value="EMP28518.1"/>
    <property type="molecule type" value="Genomic_DNA"/>
</dbReference>
<evidence type="ECO:0000256" key="5">
    <source>
        <dbReference type="ARBA" id="ARBA00022989"/>
    </source>
</evidence>
<dbReference type="GO" id="GO:0005886">
    <property type="term" value="C:plasma membrane"/>
    <property type="evidence" value="ECO:0007669"/>
    <property type="project" value="UniProtKB-SubCell"/>
</dbReference>
<keyword evidence="3 10" id="KW-0812">Transmembrane</keyword>
<accession>M7B8L8</accession>
<dbReference type="InterPro" id="IPR047132">
    <property type="entry name" value="Olfact_rcpt_6C-like"/>
</dbReference>
<keyword evidence="8 11" id="KW-0675">Receptor</keyword>
<gene>
    <name evidence="11" type="ORF">UY3_14390</name>
</gene>
<evidence type="ECO:0000313" key="11">
    <source>
        <dbReference type="EMBL" id="EMP28518.1"/>
    </source>
</evidence>
<keyword evidence="7 10" id="KW-0472">Membrane</keyword>
<keyword evidence="5 10" id="KW-1133">Transmembrane helix</keyword>
<proteinExistence type="predicted"/>
<evidence type="ECO:0000256" key="2">
    <source>
        <dbReference type="ARBA" id="ARBA00022475"/>
    </source>
</evidence>
<name>M7B8L8_CHEMY</name>
<keyword evidence="6" id="KW-0297">G-protein coupled receptor</keyword>
<dbReference type="AlphaFoldDB" id="M7B8L8"/>
<evidence type="ECO:0000256" key="3">
    <source>
        <dbReference type="ARBA" id="ARBA00022692"/>
    </source>
</evidence>
<evidence type="ECO:0000256" key="8">
    <source>
        <dbReference type="ARBA" id="ARBA00023170"/>
    </source>
</evidence>
<dbReference type="PANTHER" id="PTHR26454">
    <property type="entry name" value="OLFACTORY RECEPTOR"/>
    <property type="match status" value="1"/>
</dbReference>
<keyword evidence="12" id="KW-1185">Reference proteome</keyword>
<dbReference type="PANTHER" id="PTHR26454:SF18">
    <property type="entry name" value="OLFACTORY RECEPTOR 6C76"/>
    <property type="match status" value="1"/>
</dbReference>
<evidence type="ECO:0000256" key="10">
    <source>
        <dbReference type="SAM" id="Phobius"/>
    </source>
</evidence>
<evidence type="ECO:0000256" key="9">
    <source>
        <dbReference type="ARBA" id="ARBA00023224"/>
    </source>
</evidence>
<keyword evidence="4" id="KW-0716">Sensory transduction</keyword>
<reference evidence="12" key="1">
    <citation type="journal article" date="2013" name="Nat. Genet.">
        <title>The draft genomes of soft-shell turtle and green sea turtle yield insights into the development and evolution of the turtle-specific body plan.</title>
        <authorList>
            <person name="Wang Z."/>
            <person name="Pascual-Anaya J."/>
            <person name="Zadissa A."/>
            <person name="Li W."/>
            <person name="Niimura Y."/>
            <person name="Huang Z."/>
            <person name="Li C."/>
            <person name="White S."/>
            <person name="Xiong Z."/>
            <person name="Fang D."/>
            <person name="Wang B."/>
            <person name="Ming Y."/>
            <person name="Chen Y."/>
            <person name="Zheng Y."/>
            <person name="Kuraku S."/>
            <person name="Pignatelli M."/>
            <person name="Herrero J."/>
            <person name="Beal K."/>
            <person name="Nozawa M."/>
            <person name="Li Q."/>
            <person name="Wang J."/>
            <person name="Zhang H."/>
            <person name="Yu L."/>
            <person name="Shigenobu S."/>
            <person name="Wang J."/>
            <person name="Liu J."/>
            <person name="Flicek P."/>
            <person name="Searle S."/>
            <person name="Wang J."/>
            <person name="Kuratani S."/>
            <person name="Yin Y."/>
            <person name="Aken B."/>
            <person name="Zhang G."/>
            <person name="Irie N."/>
        </authorList>
    </citation>
    <scope>NUCLEOTIDE SEQUENCE [LARGE SCALE GENOMIC DNA]</scope>
</reference>
<organism evidence="11 12">
    <name type="scientific">Chelonia mydas</name>
    <name type="common">Green sea-turtle</name>
    <name type="synonym">Chelonia agassizi</name>
    <dbReference type="NCBI Taxonomy" id="8469"/>
    <lineage>
        <taxon>Eukaryota</taxon>
        <taxon>Metazoa</taxon>
        <taxon>Chordata</taxon>
        <taxon>Craniata</taxon>
        <taxon>Vertebrata</taxon>
        <taxon>Euteleostomi</taxon>
        <taxon>Archelosauria</taxon>
        <taxon>Testudinata</taxon>
        <taxon>Testudines</taxon>
        <taxon>Cryptodira</taxon>
        <taxon>Durocryptodira</taxon>
        <taxon>Americhelydia</taxon>
        <taxon>Chelonioidea</taxon>
        <taxon>Cheloniidae</taxon>
        <taxon>Chelonia</taxon>
    </lineage>
</organism>
<sequence length="115" mass="12531">MALVKLSCADMSFVELVSFMASSAILLGSLILMVVSYTYIVATILRITSPRGRNQAFSTCSFHFIIITLGYSSCIFMYVQPPGSDALLNNLVALLNTVVTPLSNPFIFSLRNSLP</sequence>
<dbReference type="Proteomes" id="UP000031443">
    <property type="component" value="Unassembled WGS sequence"/>
</dbReference>
<keyword evidence="4" id="KW-0552">Olfaction</keyword>
<evidence type="ECO:0000256" key="1">
    <source>
        <dbReference type="ARBA" id="ARBA00004651"/>
    </source>
</evidence>
<feature type="transmembrane region" description="Helical" evidence="10">
    <location>
        <begin position="20"/>
        <end position="45"/>
    </location>
</feature>
<dbReference type="InterPro" id="IPR000725">
    <property type="entry name" value="Olfact_rcpt"/>
</dbReference>
<protein>
    <submittedName>
        <fullName evidence="11">Olfactory receptor 6C76</fullName>
    </submittedName>
</protein>
<dbReference type="SUPFAM" id="SSF81321">
    <property type="entry name" value="Family A G protein-coupled receptor-like"/>
    <property type="match status" value="1"/>
</dbReference>